<gene>
    <name evidence="6" type="ORF">MBJ925_LOCUS12204</name>
    <name evidence="7" type="ORF">SMN809_LOCUS1022</name>
</gene>
<comment type="caution">
    <text evidence="6">The sequence shown here is derived from an EMBL/GenBank/DDBJ whole genome shotgun (WGS) entry which is preliminary data.</text>
</comment>
<accession>A0A816PAS5</accession>
<feature type="region of interest" description="Disordered" evidence="5">
    <location>
        <begin position="1"/>
        <end position="22"/>
    </location>
</feature>
<dbReference type="AlphaFoldDB" id="A0A816PAS5"/>
<evidence type="ECO:0000256" key="4">
    <source>
        <dbReference type="PROSITE-ProRule" id="PRU00504"/>
    </source>
</evidence>
<evidence type="ECO:0000256" key="5">
    <source>
        <dbReference type="SAM" id="MobiDB-lite"/>
    </source>
</evidence>
<dbReference type="CDD" id="cd05819">
    <property type="entry name" value="NHL"/>
    <property type="match status" value="1"/>
</dbReference>
<evidence type="ECO:0000313" key="8">
    <source>
        <dbReference type="Proteomes" id="UP000663824"/>
    </source>
</evidence>
<evidence type="ECO:0000256" key="3">
    <source>
        <dbReference type="ARBA" id="ARBA00023180"/>
    </source>
</evidence>
<dbReference type="PANTHER" id="PTHR10680">
    <property type="entry name" value="PEPTIDYL-GLYCINE ALPHA-AMIDATING MONOOXYGENASE"/>
    <property type="match status" value="1"/>
</dbReference>
<evidence type="ECO:0000313" key="7">
    <source>
        <dbReference type="EMBL" id="CAF3798182.1"/>
    </source>
</evidence>
<dbReference type="Pfam" id="PF01436">
    <property type="entry name" value="NHL"/>
    <property type="match status" value="1"/>
</dbReference>
<protein>
    <recommendedName>
        <fullName evidence="9">NHL repeat containing protein</fullName>
    </recommendedName>
</protein>
<keyword evidence="2" id="KW-0677">Repeat</keyword>
<dbReference type="InterPro" id="IPR001258">
    <property type="entry name" value="NHL_repeat"/>
</dbReference>
<dbReference type="SUPFAM" id="SSF63829">
    <property type="entry name" value="Calcium-dependent phosphotriesterase"/>
    <property type="match status" value="1"/>
</dbReference>
<dbReference type="Proteomes" id="UP000663824">
    <property type="component" value="Unassembled WGS sequence"/>
</dbReference>
<proteinExistence type="predicted"/>
<dbReference type="Proteomes" id="UP000676336">
    <property type="component" value="Unassembled WGS sequence"/>
</dbReference>
<evidence type="ECO:0000313" key="6">
    <source>
        <dbReference type="EMBL" id="CAF2046351.1"/>
    </source>
</evidence>
<dbReference type="EMBL" id="CAJNRE010005543">
    <property type="protein sequence ID" value="CAF2046351.1"/>
    <property type="molecule type" value="Genomic_DNA"/>
</dbReference>
<dbReference type="Gene3D" id="2.120.10.30">
    <property type="entry name" value="TolB, C-terminal domain"/>
    <property type="match status" value="2"/>
</dbReference>
<name>A0A816PAS5_9BILA</name>
<organism evidence="6 8">
    <name type="scientific">Rotaria magnacalcarata</name>
    <dbReference type="NCBI Taxonomy" id="392030"/>
    <lineage>
        <taxon>Eukaryota</taxon>
        <taxon>Metazoa</taxon>
        <taxon>Spiralia</taxon>
        <taxon>Gnathifera</taxon>
        <taxon>Rotifera</taxon>
        <taxon>Eurotatoria</taxon>
        <taxon>Bdelloidea</taxon>
        <taxon>Philodinida</taxon>
        <taxon>Philodinidae</taxon>
        <taxon>Rotaria</taxon>
    </lineage>
</organism>
<feature type="non-terminal residue" evidence="6">
    <location>
        <position position="1"/>
    </location>
</feature>
<keyword evidence="3" id="KW-0325">Glycoprotein</keyword>
<feature type="repeat" description="NHL" evidence="4">
    <location>
        <begin position="107"/>
        <end position="146"/>
    </location>
</feature>
<evidence type="ECO:0000256" key="2">
    <source>
        <dbReference type="ARBA" id="ARBA00022737"/>
    </source>
</evidence>
<evidence type="ECO:0008006" key="9">
    <source>
        <dbReference type="Google" id="ProtNLM"/>
    </source>
</evidence>
<keyword evidence="1" id="KW-0732">Signal</keyword>
<reference evidence="6" key="1">
    <citation type="submission" date="2021-02" db="EMBL/GenBank/DDBJ databases">
        <authorList>
            <person name="Nowell W R."/>
        </authorList>
    </citation>
    <scope>NUCLEOTIDE SEQUENCE</scope>
</reference>
<dbReference type="InterPro" id="IPR011042">
    <property type="entry name" value="6-blade_b-propeller_TolB-like"/>
</dbReference>
<dbReference type="PANTHER" id="PTHR10680:SF14">
    <property type="entry name" value="PEPTIDYL-GLYCINE ALPHA-AMIDATING MONOOXYGENASE"/>
    <property type="match status" value="1"/>
</dbReference>
<dbReference type="EMBL" id="CAJOBI010000144">
    <property type="protein sequence ID" value="CAF3798182.1"/>
    <property type="molecule type" value="Genomic_DNA"/>
</dbReference>
<dbReference type="PROSITE" id="PS51125">
    <property type="entry name" value="NHL"/>
    <property type="match status" value="1"/>
</dbReference>
<sequence>TTTTTAITATTETTTATTTTTRTTTTTSSAADIWSLTIPTYATWNQTGITVAGNSNGTNGSDLGSLSTPVSIFIDNNYTLYVCDRDNNRIVKYYAYATVGILVAGNRTKGNDLSELWSPKGVAVDQYGNVIIADSSNYRIQKFPPGSTVGITVAINSSAISIGVMRDLHINVNNVIVITDSTYSRVVKFNASGGVGAIIAGINGVGSGSNQFSSPFGNFIDENETLYVADSGNQRIQMWPAGVNSGITVAGINNSSGSSLGQLSSPNAIVIDNNGYASCRKVCIA</sequence>
<evidence type="ECO:0000256" key="1">
    <source>
        <dbReference type="ARBA" id="ARBA00022729"/>
    </source>
</evidence>
<dbReference type="GO" id="GO:0005576">
    <property type="term" value="C:extracellular region"/>
    <property type="evidence" value="ECO:0007669"/>
    <property type="project" value="TreeGrafter"/>
</dbReference>